<keyword evidence="5 9" id="KW-0627">Porphyrin biosynthesis</keyword>
<dbReference type="RefSeq" id="WP_302720624.1">
    <property type="nucleotide sequence ID" value="NZ_JAULRU010000154.1"/>
</dbReference>
<dbReference type="EMBL" id="JAXAFO010000037">
    <property type="protein sequence ID" value="MDX6851012.1"/>
    <property type="molecule type" value="Genomic_DNA"/>
</dbReference>
<dbReference type="Pfam" id="PF02602">
    <property type="entry name" value="HEM4"/>
    <property type="match status" value="1"/>
</dbReference>
<evidence type="ECO:0000313" key="12">
    <source>
        <dbReference type="Proteomes" id="UP001273505"/>
    </source>
</evidence>
<comment type="pathway">
    <text evidence="1 9">Porphyrin-containing compound metabolism; protoporphyrin-IX biosynthesis; coproporphyrinogen-III from 5-aminolevulinate: step 3/4.</text>
</comment>
<dbReference type="InterPro" id="IPR039793">
    <property type="entry name" value="UROS/Hem4"/>
</dbReference>
<proteinExistence type="inferred from homology"/>
<dbReference type="EC" id="4.2.1.75" evidence="3 9"/>
<dbReference type="InterPro" id="IPR036108">
    <property type="entry name" value="4pyrrol_syn_uPrphyn_synt_sf"/>
</dbReference>
<name>A0ABU4S3D3_9GAMM</name>
<evidence type="ECO:0000313" key="11">
    <source>
        <dbReference type="EMBL" id="MDX6851012.1"/>
    </source>
</evidence>
<protein>
    <recommendedName>
        <fullName evidence="7 9">Uroporphyrinogen-III synthase</fullName>
        <ecNumber evidence="3 9">4.2.1.75</ecNumber>
    </recommendedName>
</protein>
<dbReference type="SUPFAM" id="SSF69618">
    <property type="entry name" value="HemD-like"/>
    <property type="match status" value="1"/>
</dbReference>
<dbReference type="PANTHER" id="PTHR38042:SF1">
    <property type="entry name" value="UROPORPHYRINOGEN-III SYNTHASE, CHLOROPLASTIC"/>
    <property type="match status" value="1"/>
</dbReference>
<comment type="catalytic activity">
    <reaction evidence="8 9">
        <text>hydroxymethylbilane = uroporphyrinogen III + H2O</text>
        <dbReference type="Rhea" id="RHEA:18965"/>
        <dbReference type="ChEBI" id="CHEBI:15377"/>
        <dbReference type="ChEBI" id="CHEBI:57308"/>
        <dbReference type="ChEBI" id="CHEBI:57845"/>
        <dbReference type="EC" id="4.2.1.75"/>
    </reaction>
</comment>
<organism evidence="11 12">
    <name type="scientific">Gilvimarinus gilvus</name>
    <dbReference type="NCBI Taxonomy" id="3058038"/>
    <lineage>
        <taxon>Bacteria</taxon>
        <taxon>Pseudomonadati</taxon>
        <taxon>Pseudomonadota</taxon>
        <taxon>Gammaproteobacteria</taxon>
        <taxon>Cellvibrionales</taxon>
        <taxon>Cellvibrionaceae</taxon>
        <taxon>Gilvimarinus</taxon>
    </lineage>
</organism>
<evidence type="ECO:0000256" key="2">
    <source>
        <dbReference type="ARBA" id="ARBA00008133"/>
    </source>
</evidence>
<dbReference type="InterPro" id="IPR003754">
    <property type="entry name" value="4pyrrol_synth_uPrphyn_synth"/>
</dbReference>
<dbReference type="Gene3D" id="3.40.50.10090">
    <property type="match status" value="2"/>
</dbReference>
<gene>
    <name evidence="11" type="ORF">SCD92_16670</name>
</gene>
<evidence type="ECO:0000256" key="8">
    <source>
        <dbReference type="ARBA" id="ARBA00048617"/>
    </source>
</evidence>
<evidence type="ECO:0000256" key="1">
    <source>
        <dbReference type="ARBA" id="ARBA00004772"/>
    </source>
</evidence>
<comment type="similarity">
    <text evidence="2 9">Belongs to the uroporphyrinogen-III synthase family.</text>
</comment>
<dbReference type="GO" id="GO:0004852">
    <property type="term" value="F:uroporphyrinogen-III synthase activity"/>
    <property type="evidence" value="ECO:0007669"/>
    <property type="project" value="UniProtKB-EC"/>
</dbReference>
<evidence type="ECO:0000256" key="3">
    <source>
        <dbReference type="ARBA" id="ARBA00013109"/>
    </source>
</evidence>
<evidence type="ECO:0000256" key="4">
    <source>
        <dbReference type="ARBA" id="ARBA00023239"/>
    </source>
</evidence>
<reference evidence="11 12" key="1">
    <citation type="submission" date="2023-11" db="EMBL/GenBank/DDBJ databases">
        <title>Gilvimarinus fulvus sp. nov., isolated from the surface of Kelp.</title>
        <authorList>
            <person name="Sun Y.Y."/>
            <person name="Gong Y."/>
            <person name="Du Z.J."/>
        </authorList>
    </citation>
    <scope>NUCLEOTIDE SEQUENCE [LARGE SCALE GENOMIC DNA]</scope>
    <source>
        <strain evidence="11 12">SDUM040013</strain>
    </source>
</reference>
<keyword evidence="4 9" id="KW-0456">Lyase</keyword>
<evidence type="ECO:0000256" key="6">
    <source>
        <dbReference type="ARBA" id="ARBA00037589"/>
    </source>
</evidence>
<keyword evidence="12" id="KW-1185">Reference proteome</keyword>
<comment type="caution">
    <text evidence="11">The sequence shown here is derived from an EMBL/GenBank/DDBJ whole genome shotgun (WGS) entry which is preliminary data.</text>
</comment>
<evidence type="ECO:0000259" key="10">
    <source>
        <dbReference type="Pfam" id="PF02602"/>
    </source>
</evidence>
<dbReference type="CDD" id="cd06578">
    <property type="entry name" value="HemD"/>
    <property type="match status" value="1"/>
</dbReference>
<sequence length="260" mass="28374">MTRMRILITRPQPAADQWQASLAARGWQADIVSCMAIEALTDRTAAQAIKNQVLAFDEFHKVIFVSRNAVAYTLNWLDEYWPQLPVGIEYFAIGESTAQALRDADITPQVLGGVGSPMNSETLLASAGLQRVEGERILLCKGEGGRDLIERTLSARGAKVNACPLYRRRIPDQAANQLRWWLLDCAPDDAVITVHSGESLENLVAVANAVDALKKLQAQPLVVPGERVAAIAQKLCFDPVVTALNASDEAMQKALETLVK</sequence>
<comment type="function">
    <text evidence="6 9">Catalyzes cyclization of the linear tetrapyrrole, hydroxymethylbilane, to the macrocyclic uroporphyrinogen III.</text>
</comment>
<evidence type="ECO:0000256" key="7">
    <source>
        <dbReference type="ARBA" id="ARBA00040167"/>
    </source>
</evidence>
<accession>A0ABU4S3D3</accession>
<feature type="domain" description="Tetrapyrrole biosynthesis uroporphyrinogen III synthase" evidence="10">
    <location>
        <begin position="16"/>
        <end position="251"/>
    </location>
</feature>
<evidence type="ECO:0000256" key="5">
    <source>
        <dbReference type="ARBA" id="ARBA00023244"/>
    </source>
</evidence>
<dbReference type="PANTHER" id="PTHR38042">
    <property type="entry name" value="UROPORPHYRINOGEN-III SYNTHASE, CHLOROPLASTIC"/>
    <property type="match status" value="1"/>
</dbReference>
<dbReference type="Proteomes" id="UP001273505">
    <property type="component" value="Unassembled WGS sequence"/>
</dbReference>
<evidence type="ECO:0000256" key="9">
    <source>
        <dbReference type="RuleBase" id="RU366031"/>
    </source>
</evidence>